<protein>
    <recommendedName>
        <fullName evidence="8">AP2/ERF domain-containing protein</fullName>
    </recommendedName>
</protein>
<dbReference type="SUPFAM" id="SSF54171">
    <property type="entry name" value="DNA-binding domain"/>
    <property type="match status" value="1"/>
</dbReference>
<dbReference type="PROSITE" id="PS51032">
    <property type="entry name" value="AP2_ERF"/>
    <property type="match status" value="1"/>
</dbReference>
<dbReference type="CDD" id="cd00018">
    <property type="entry name" value="AP2"/>
    <property type="match status" value="1"/>
</dbReference>
<evidence type="ECO:0000256" key="6">
    <source>
        <dbReference type="ARBA" id="ARBA00024343"/>
    </source>
</evidence>
<sequence length="362" mass="40195">MPSKIVISTWKEAGVEVCANGSSFVVRILVKEMTLAEKIVTFLSFLPEIVTFFSFLPEIRLMFFTRHGFVQNGTRHEVLWVSKESYLVILCFWVCSVLMKRKSREGATSVAETLNKWREYIEQTQAASSNNDGGLKPRKAPPKGSRKGCMKGKGGPENGIWNYRGVRQRTWGKWVAEIRQPCRGARLWLGTFPSSYEAALAYDEAAKAMYGESARLNLPDISNVSSSAAAGSVTTLSNESEVCALEDTNVKEEDGSDEYGFLKSSQCVKEEMSVLDSADTFGNGNEHEPWDFCVHEMFDVDEVMGLLDEINVSGQETTLSQDASLLGSLNHTETAHPGVDYGYPIVQPSERNNTSCVGLDRY</sequence>
<keyword evidence="5" id="KW-0539">Nucleus</keyword>
<dbReference type="EMBL" id="JAGKQM010000014">
    <property type="protein sequence ID" value="KAH0887176.1"/>
    <property type="molecule type" value="Genomic_DNA"/>
</dbReference>
<feature type="compositionally biased region" description="Basic residues" evidence="7">
    <location>
        <begin position="136"/>
        <end position="150"/>
    </location>
</feature>
<gene>
    <name evidence="9" type="ORF">HID58_063272</name>
</gene>
<evidence type="ECO:0000256" key="3">
    <source>
        <dbReference type="ARBA" id="ARBA00023125"/>
    </source>
</evidence>
<keyword evidence="2" id="KW-0805">Transcription regulation</keyword>
<dbReference type="Gene3D" id="3.30.730.10">
    <property type="entry name" value="AP2/ERF domain"/>
    <property type="match status" value="1"/>
</dbReference>
<evidence type="ECO:0000259" key="8">
    <source>
        <dbReference type="PROSITE" id="PS51032"/>
    </source>
</evidence>
<comment type="subcellular location">
    <subcellularLocation>
        <location evidence="1">Nucleus</location>
    </subcellularLocation>
</comment>
<evidence type="ECO:0000256" key="4">
    <source>
        <dbReference type="ARBA" id="ARBA00023163"/>
    </source>
</evidence>
<evidence type="ECO:0000256" key="5">
    <source>
        <dbReference type="ARBA" id="ARBA00023242"/>
    </source>
</evidence>
<name>A0ABQ8A3T4_BRANA</name>
<evidence type="ECO:0000313" key="10">
    <source>
        <dbReference type="Proteomes" id="UP000824890"/>
    </source>
</evidence>
<evidence type="ECO:0000313" key="9">
    <source>
        <dbReference type="EMBL" id="KAH0887176.1"/>
    </source>
</evidence>
<dbReference type="PANTHER" id="PTHR31241:SF71">
    <property type="entry name" value="AP2_ERF DOMAIN-CONTAINING PROTEIN"/>
    <property type="match status" value="1"/>
</dbReference>
<dbReference type="Proteomes" id="UP000824890">
    <property type="component" value="Unassembled WGS sequence"/>
</dbReference>
<dbReference type="SMART" id="SM00380">
    <property type="entry name" value="AP2"/>
    <property type="match status" value="1"/>
</dbReference>
<keyword evidence="3" id="KW-0238">DNA-binding</keyword>
<comment type="similarity">
    <text evidence="6">Belongs to the AP2/ERF transcription factor family. ERF subfamily.</text>
</comment>
<reference evidence="9 10" key="1">
    <citation type="submission" date="2021-05" db="EMBL/GenBank/DDBJ databases">
        <title>Genome Assembly of Synthetic Allotetraploid Brassica napus Reveals Homoeologous Exchanges between Subgenomes.</title>
        <authorList>
            <person name="Davis J.T."/>
        </authorList>
    </citation>
    <scope>NUCLEOTIDE SEQUENCE [LARGE SCALE GENOMIC DNA]</scope>
    <source>
        <strain evidence="10">cv. Da-Ae</strain>
        <tissue evidence="9">Seedling</tissue>
    </source>
</reference>
<dbReference type="PRINTS" id="PR00367">
    <property type="entry name" value="ETHRSPELEMNT"/>
</dbReference>
<feature type="domain" description="AP2/ERF" evidence="8">
    <location>
        <begin position="162"/>
        <end position="219"/>
    </location>
</feature>
<evidence type="ECO:0000256" key="1">
    <source>
        <dbReference type="ARBA" id="ARBA00004123"/>
    </source>
</evidence>
<dbReference type="InterPro" id="IPR036955">
    <property type="entry name" value="AP2/ERF_dom_sf"/>
</dbReference>
<keyword evidence="4" id="KW-0804">Transcription</keyword>
<accession>A0ABQ8A3T4</accession>
<keyword evidence="10" id="KW-1185">Reference proteome</keyword>
<dbReference type="InterPro" id="IPR016177">
    <property type="entry name" value="DNA-bd_dom_sf"/>
</dbReference>
<feature type="region of interest" description="Disordered" evidence="7">
    <location>
        <begin position="127"/>
        <end position="156"/>
    </location>
</feature>
<dbReference type="PANTHER" id="PTHR31241">
    <property type="entry name" value="DEHYDRATION-RESPONSIVE ELEMENT-BINDING PROTEIN 2C"/>
    <property type="match status" value="1"/>
</dbReference>
<organism evidence="9 10">
    <name type="scientific">Brassica napus</name>
    <name type="common">Rape</name>
    <dbReference type="NCBI Taxonomy" id="3708"/>
    <lineage>
        <taxon>Eukaryota</taxon>
        <taxon>Viridiplantae</taxon>
        <taxon>Streptophyta</taxon>
        <taxon>Embryophyta</taxon>
        <taxon>Tracheophyta</taxon>
        <taxon>Spermatophyta</taxon>
        <taxon>Magnoliopsida</taxon>
        <taxon>eudicotyledons</taxon>
        <taxon>Gunneridae</taxon>
        <taxon>Pentapetalae</taxon>
        <taxon>rosids</taxon>
        <taxon>malvids</taxon>
        <taxon>Brassicales</taxon>
        <taxon>Brassicaceae</taxon>
        <taxon>Brassiceae</taxon>
        <taxon>Brassica</taxon>
    </lineage>
</organism>
<comment type="caution">
    <text evidence="9">The sequence shown here is derived from an EMBL/GenBank/DDBJ whole genome shotgun (WGS) entry which is preliminary data.</text>
</comment>
<dbReference type="Pfam" id="PF00847">
    <property type="entry name" value="AP2"/>
    <property type="match status" value="1"/>
</dbReference>
<proteinExistence type="inferred from homology"/>
<dbReference type="InterPro" id="IPR001471">
    <property type="entry name" value="AP2/ERF_dom"/>
</dbReference>
<evidence type="ECO:0000256" key="7">
    <source>
        <dbReference type="SAM" id="MobiDB-lite"/>
    </source>
</evidence>
<evidence type="ECO:0000256" key="2">
    <source>
        <dbReference type="ARBA" id="ARBA00023015"/>
    </source>
</evidence>